<dbReference type="Proteomes" id="UP000277580">
    <property type="component" value="Unassembled WGS sequence"/>
</dbReference>
<proteinExistence type="predicted"/>
<organism evidence="1 2">
    <name type="scientific">Morchella conica CCBAS932</name>
    <dbReference type="NCBI Taxonomy" id="1392247"/>
    <lineage>
        <taxon>Eukaryota</taxon>
        <taxon>Fungi</taxon>
        <taxon>Dikarya</taxon>
        <taxon>Ascomycota</taxon>
        <taxon>Pezizomycotina</taxon>
        <taxon>Pezizomycetes</taxon>
        <taxon>Pezizales</taxon>
        <taxon>Morchellaceae</taxon>
        <taxon>Morchella</taxon>
    </lineage>
</organism>
<name>A0A3N4KQB6_9PEZI</name>
<gene>
    <name evidence="1" type="ORF">P167DRAFT_151538</name>
</gene>
<reference evidence="1 2" key="1">
    <citation type="journal article" date="2018" name="Nat. Ecol. Evol.">
        <title>Pezizomycetes genomes reveal the molecular basis of ectomycorrhizal truffle lifestyle.</title>
        <authorList>
            <person name="Murat C."/>
            <person name="Payen T."/>
            <person name="Noel B."/>
            <person name="Kuo A."/>
            <person name="Morin E."/>
            <person name="Chen J."/>
            <person name="Kohler A."/>
            <person name="Krizsan K."/>
            <person name="Balestrini R."/>
            <person name="Da Silva C."/>
            <person name="Montanini B."/>
            <person name="Hainaut M."/>
            <person name="Levati E."/>
            <person name="Barry K.W."/>
            <person name="Belfiori B."/>
            <person name="Cichocki N."/>
            <person name="Clum A."/>
            <person name="Dockter R.B."/>
            <person name="Fauchery L."/>
            <person name="Guy J."/>
            <person name="Iotti M."/>
            <person name="Le Tacon F."/>
            <person name="Lindquist E.A."/>
            <person name="Lipzen A."/>
            <person name="Malagnac F."/>
            <person name="Mello A."/>
            <person name="Molinier V."/>
            <person name="Miyauchi S."/>
            <person name="Poulain J."/>
            <person name="Riccioni C."/>
            <person name="Rubini A."/>
            <person name="Sitrit Y."/>
            <person name="Splivallo R."/>
            <person name="Traeger S."/>
            <person name="Wang M."/>
            <person name="Zifcakova L."/>
            <person name="Wipf D."/>
            <person name="Zambonelli A."/>
            <person name="Paolocci F."/>
            <person name="Nowrousian M."/>
            <person name="Ottonello S."/>
            <person name="Baldrian P."/>
            <person name="Spatafora J.W."/>
            <person name="Henrissat B."/>
            <person name="Nagy L.G."/>
            <person name="Aury J.M."/>
            <person name="Wincker P."/>
            <person name="Grigoriev I.V."/>
            <person name="Bonfante P."/>
            <person name="Martin F.M."/>
        </authorList>
    </citation>
    <scope>NUCLEOTIDE SEQUENCE [LARGE SCALE GENOMIC DNA]</scope>
    <source>
        <strain evidence="1 2">CCBAS932</strain>
    </source>
</reference>
<dbReference type="EMBL" id="ML119127">
    <property type="protein sequence ID" value="RPB12677.1"/>
    <property type="molecule type" value="Genomic_DNA"/>
</dbReference>
<evidence type="ECO:0000313" key="2">
    <source>
        <dbReference type="Proteomes" id="UP000277580"/>
    </source>
</evidence>
<dbReference type="InParanoid" id="A0A3N4KQB6"/>
<accession>A0A3N4KQB6</accession>
<evidence type="ECO:0000313" key="1">
    <source>
        <dbReference type="EMBL" id="RPB12677.1"/>
    </source>
</evidence>
<keyword evidence="2" id="KW-1185">Reference proteome</keyword>
<sequence>MYSYCCITTTHALNRYSVRLGADTPVSEPKLRTSTSGPTAEAPPKYRVAQCLSTSGRARHGCRRRCDAKTLVT</sequence>
<protein>
    <submittedName>
        <fullName evidence="1">Uncharacterized protein</fullName>
    </submittedName>
</protein>
<dbReference type="AlphaFoldDB" id="A0A3N4KQB6"/>